<feature type="transmembrane region" description="Helical" evidence="5">
    <location>
        <begin position="57"/>
        <end position="75"/>
    </location>
</feature>
<feature type="transmembrane region" description="Helical" evidence="5">
    <location>
        <begin position="195"/>
        <end position="223"/>
    </location>
</feature>
<accession>A0A1Q5SRX0</accession>
<dbReference type="Proteomes" id="UP000186955">
    <property type="component" value="Unassembled WGS sequence"/>
</dbReference>
<gene>
    <name evidence="6" type="ORF">PENSUB_13332</name>
</gene>
<evidence type="ECO:0000256" key="3">
    <source>
        <dbReference type="ARBA" id="ARBA00022989"/>
    </source>
</evidence>
<dbReference type="EMBL" id="MNBE01000757">
    <property type="protein sequence ID" value="OKO90615.1"/>
    <property type="molecule type" value="Genomic_DNA"/>
</dbReference>
<dbReference type="InterPro" id="IPR036259">
    <property type="entry name" value="MFS_trans_sf"/>
</dbReference>
<evidence type="ECO:0000256" key="5">
    <source>
        <dbReference type="SAM" id="Phobius"/>
    </source>
</evidence>
<evidence type="ECO:0000256" key="4">
    <source>
        <dbReference type="ARBA" id="ARBA00023136"/>
    </source>
</evidence>
<protein>
    <submittedName>
        <fullName evidence="6">Uncharacterized protein</fullName>
    </submittedName>
</protein>
<dbReference type="SUPFAM" id="SSF103473">
    <property type="entry name" value="MFS general substrate transporter"/>
    <property type="match status" value="1"/>
</dbReference>
<feature type="transmembrane region" description="Helical" evidence="5">
    <location>
        <begin position="134"/>
        <end position="152"/>
    </location>
</feature>
<evidence type="ECO:0000313" key="6">
    <source>
        <dbReference type="EMBL" id="OKO90615.1"/>
    </source>
</evidence>
<comment type="subcellular location">
    <subcellularLocation>
        <location evidence="1">Membrane</location>
        <topology evidence="1">Multi-pass membrane protein</topology>
    </subcellularLocation>
</comment>
<dbReference type="GO" id="GO:0022857">
    <property type="term" value="F:transmembrane transporter activity"/>
    <property type="evidence" value="ECO:0007669"/>
    <property type="project" value="TreeGrafter"/>
</dbReference>
<dbReference type="Gene3D" id="1.20.1250.20">
    <property type="entry name" value="MFS general substrate transporter like domains"/>
    <property type="match status" value="1"/>
</dbReference>
<keyword evidence="7" id="KW-1185">Reference proteome</keyword>
<name>A0A1Q5SRX0_9EURO</name>
<sequence length="278" mass="31110">MRESRPSQLLRKKINRLESEYPGVQLKFHSADPFPDLESFIYTVVIRPSRMMVTEPILIIVSILSGISWGIIYLFSESITRAYITLGLSRTSATFPLLALVIGIIIGVFPHIWDVRKIRDKKRQHMQIQPEDTIMGFAFGTPALAVGLWWFYGTTPPVLWDGHWAIPTGGLVLVGLGVNEIAYTLSGYLTDTYTVYSASAFAGLAFVRALVSGAMPLIGYVLFDGKQSMVPGFVIAGIATAFCVVPFLFFRYGRRLRERSEFAKYSLEVHMRTQLGEA</sequence>
<keyword evidence="3 5" id="KW-1133">Transmembrane helix</keyword>
<comment type="caution">
    <text evidence="6">The sequence shown here is derived from an EMBL/GenBank/DDBJ whole genome shotgun (WGS) entry which is preliminary data.</text>
</comment>
<dbReference type="GO" id="GO:0016020">
    <property type="term" value="C:membrane"/>
    <property type="evidence" value="ECO:0007669"/>
    <property type="project" value="UniProtKB-SubCell"/>
</dbReference>
<organism evidence="6 7">
    <name type="scientific">Penicillium subrubescens</name>
    <dbReference type="NCBI Taxonomy" id="1316194"/>
    <lineage>
        <taxon>Eukaryota</taxon>
        <taxon>Fungi</taxon>
        <taxon>Dikarya</taxon>
        <taxon>Ascomycota</taxon>
        <taxon>Pezizomycotina</taxon>
        <taxon>Eurotiomycetes</taxon>
        <taxon>Eurotiomycetidae</taxon>
        <taxon>Eurotiales</taxon>
        <taxon>Aspergillaceae</taxon>
        <taxon>Penicillium</taxon>
    </lineage>
</organism>
<evidence type="ECO:0000256" key="2">
    <source>
        <dbReference type="ARBA" id="ARBA00022692"/>
    </source>
</evidence>
<dbReference type="PANTHER" id="PTHR23502">
    <property type="entry name" value="MAJOR FACILITATOR SUPERFAMILY"/>
    <property type="match status" value="1"/>
</dbReference>
<dbReference type="PANTHER" id="PTHR23502:SF157">
    <property type="entry name" value="MAJOR FACILITATOR SUPERFAMILY (MFS) PROFILE DOMAIN-CONTAINING PROTEIN-RELATED"/>
    <property type="match status" value="1"/>
</dbReference>
<feature type="transmembrane region" description="Helical" evidence="5">
    <location>
        <begin position="164"/>
        <end position="183"/>
    </location>
</feature>
<dbReference type="AlphaFoldDB" id="A0A1Q5SRX0"/>
<feature type="transmembrane region" description="Helical" evidence="5">
    <location>
        <begin position="95"/>
        <end position="113"/>
    </location>
</feature>
<reference evidence="6 7" key="1">
    <citation type="submission" date="2016-10" db="EMBL/GenBank/DDBJ databases">
        <title>Genome sequence of the ascomycete fungus Penicillium subrubescens.</title>
        <authorList>
            <person name="De Vries R.P."/>
            <person name="Peng M."/>
            <person name="Dilokpimol A."/>
            <person name="Hilden K."/>
            <person name="Makela M.R."/>
            <person name="Grigoriev I."/>
            <person name="Riley R."/>
            <person name="Granchi Z."/>
        </authorList>
    </citation>
    <scope>NUCLEOTIDE SEQUENCE [LARGE SCALE GENOMIC DNA]</scope>
    <source>
        <strain evidence="6 7">CBS 132785</strain>
    </source>
</reference>
<keyword evidence="4 5" id="KW-0472">Membrane</keyword>
<keyword evidence="2 5" id="KW-0812">Transmembrane</keyword>
<evidence type="ECO:0000313" key="7">
    <source>
        <dbReference type="Proteomes" id="UP000186955"/>
    </source>
</evidence>
<evidence type="ECO:0000256" key="1">
    <source>
        <dbReference type="ARBA" id="ARBA00004141"/>
    </source>
</evidence>
<proteinExistence type="predicted"/>
<dbReference type="STRING" id="1316194.A0A1Q5SRX0"/>
<feature type="transmembrane region" description="Helical" evidence="5">
    <location>
        <begin position="229"/>
        <end position="250"/>
    </location>
</feature>